<organism evidence="1 2">
    <name type="scientific">uncultured phage cr118_1</name>
    <dbReference type="NCBI Taxonomy" id="2772063"/>
    <lineage>
        <taxon>Viruses</taxon>
        <taxon>Duplodnaviria</taxon>
        <taxon>Heunggongvirae</taxon>
        <taxon>Uroviricota</taxon>
        <taxon>Caudoviricetes</taxon>
        <taxon>Crassvirales</taxon>
        <taxon>Suoliviridae</taxon>
        <taxon>Uncouvirinae</taxon>
        <taxon>Besingivirus</taxon>
        <taxon>Besingivirus coli</taxon>
    </lineage>
</organism>
<dbReference type="RefSeq" id="YP_010110562.1">
    <property type="nucleotide sequence ID" value="NC_055872.1"/>
</dbReference>
<evidence type="ECO:0000313" key="2">
    <source>
        <dbReference type="Proteomes" id="UP000594051"/>
    </source>
</evidence>
<dbReference type="Proteomes" id="UP000594051">
    <property type="component" value="Segment"/>
</dbReference>
<accession>A0A7M1RWA2</accession>
<keyword evidence="2" id="KW-1185">Reference proteome</keyword>
<protein>
    <submittedName>
        <fullName evidence="1">Uncharacterized protein</fullName>
    </submittedName>
</protein>
<dbReference type="KEGG" id="vg:65128875"/>
<proteinExistence type="predicted"/>
<sequence>MGTRLKTFEFQSFVKENDIINEHINELLPILIKLENIYLYLINEGKPSWYNGKYIVKNKPSLYKLYLTAKVERIIAINMIININTLGYKEMCDIKTLLLDYTYKRIVLFASQKIEDDLPF</sequence>
<reference evidence="1 2" key="1">
    <citation type="submission" date="2020-07" db="EMBL/GenBank/DDBJ databases">
        <title>Taxonomic proposal: Crassvirales, a new order of highly abundant and diverse bacterial viruses.</title>
        <authorList>
            <person name="Shkoporov A.N."/>
            <person name="Stockdale S.R."/>
            <person name="Guerin E."/>
            <person name="Ross R.P."/>
            <person name="Hill C."/>
        </authorList>
    </citation>
    <scope>NUCLEOTIDE SEQUENCE [LARGE SCALE GENOMIC DNA]</scope>
</reference>
<dbReference type="EMBL" id="MT774379">
    <property type="protein sequence ID" value="QOR58404.1"/>
    <property type="molecule type" value="Genomic_DNA"/>
</dbReference>
<evidence type="ECO:0000313" key="1">
    <source>
        <dbReference type="EMBL" id="QOR58404.1"/>
    </source>
</evidence>
<dbReference type="GeneID" id="65128875"/>
<name>A0A7M1RWA2_9CAUD</name>